<gene>
    <name evidence="8" type="ORF">BCV69DRAFT_282997</name>
</gene>
<evidence type="ECO:0000256" key="2">
    <source>
        <dbReference type="ARBA" id="ARBA00022723"/>
    </source>
</evidence>
<reference evidence="8 9" key="1">
    <citation type="journal article" date="2018" name="Mol. Biol. Evol.">
        <title>Broad Genomic Sampling Reveals a Smut Pathogenic Ancestry of the Fungal Clade Ustilaginomycotina.</title>
        <authorList>
            <person name="Kijpornyongpan T."/>
            <person name="Mondo S.J."/>
            <person name="Barry K."/>
            <person name="Sandor L."/>
            <person name="Lee J."/>
            <person name="Lipzen A."/>
            <person name="Pangilinan J."/>
            <person name="LaButti K."/>
            <person name="Hainaut M."/>
            <person name="Henrissat B."/>
            <person name="Grigoriev I.V."/>
            <person name="Spatafora J.W."/>
            <person name="Aime M.C."/>
        </authorList>
    </citation>
    <scope>NUCLEOTIDE SEQUENCE [LARGE SCALE GENOMIC DNA]</scope>
    <source>
        <strain evidence="8 9">MCA 4718</strain>
    </source>
</reference>
<dbReference type="CDD" id="cd08204">
    <property type="entry name" value="ArfGap"/>
    <property type="match status" value="1"/>
</dbReference>
<dbReference type="InterPro" id="IPR051718">
    <property type="entry name" value="ARF_GTPase-activating"/>
</dbReference>
<feature type="domain" description="Arf-GAP" evidence="7">
    <location>
        <begin position="11"/>
        <end position="134"/>
    </location>
</feature>
<dbReference type="STRING" id="1684307.A0A316U6C9"/>
<dbReference type="GO" id="GO:0005737">
    <property type="term" value="C:cytoplasm"/>
    <property type="evidence" value="ECO:0007669"/>
    <property type="project" value="TreeGrafter"/>
</dbReference>
<dbReference type="Pfam" id="PF01412">
    <property type="entry name" value="ArfGap"/>
    <property type="match status" value="1"/>
</dbReference>
<dbReference type="Gene3D" id="1.10.220.150">
    <property type="entry name" value="Arf GTPase activating protein"/>
    <property type="match status" value="1"/>
</dbReference>
<evidence type="ECO:0000313" key="9">
    <source>
        <dbReference type="Proteomes" id="UP000245942"/>
    </source>
</evidence>
<feature type="region of interest" description="Disordered" evidence="6">
    <location>
        <begin position="82"/>
        <end position="111"/>
    </location>
</feature>
<keyword evidence="4" id="KW-0862">Zinc</keyword>
<keyword evidence="9" id="KW-1185">Reference proteome</keyword>
<evidence type="ECO:0000256" key="5">
    <source>
        <dbReference type="PROSITE-ProRule" id="PRU00288"/>
    </source>
</evidence>
<dbReference type="PANTHER" id="PTHR45705:SF1">
    <property type="entry name" value="FI20236P1"/>
    <property type="match status" value="1"/>
</dbReference>
<dbReference type="PRINTS" id="PR00405">
    <property type="entry name" value="REVINTRACTNG"/>
</dbReference>
<dbReference type="RefSeq" id="XP_025347939.1">
    <property type="nucleotide sequence ID" value="XM_025492552.1"/>
</dbReference>
<dbReference type="Proteomes" id="UP000245942">
    <property type="component" value="Unassembled WGS sequence"/>
</dbReference>
<name>A0A316U6C9_9BASI</name>
<keyword evidence="2" id="KW-0479">Metal-binding</keyword>
<sequence length="561" mass="59501">MNAKAAASRYQRQVAEISRLPGNEVCADCRGRNPRWASHNLGIFLCVQCAGVHRKMGTHISKVKSLTLDEWTKEQVERMREYGNEKSNAYYNPDEKRNRPPANVGDGERDSEVERFIRNKYEFRKFIDRKPPPVPIKDASGSDSSRRPGYTSRTASSSSTSGAGGGWGAASRLSPVDMRSGRTSPPRGSDPSNSASGRDIHRSRTAPIPTSWKEAQRAVSPLPPLAGSSQQTTTSTTPAISVSSARSAALPSSAGQPSSSSTYLSSTYQPSTNGLSAVNGGAPGHLQRASSAQNLTSNGGSAFPTSSQAFNGQASSGAAPAASSSFQGRSAVFDDLLQLASPAPPTQQASSFGGVGNPWGGMQPAATGVTMNGMQGNGMNGMGAGMNPWAQQQQQQTQYSQMNGMLNQPTGMAYSSPAAGSYFQQPGGGQQSGHLTPQNLGSMAFSPQIQQQQQHQQAYFQPQAQSQPFSSSFGTTPAGSGNPFGSSAPNFSSGFQQQQQQAPPVQMGFQPGQQPLQPQDTVQMMGEQRLQNGQVFQDWTSRMMPSSQQQQQGQQGGGGWR</sequence>
<dbReference type="PANTHER" id="PTHR45705">
    <property type="entry name" value="FI20236P1"/>
    <property type="match status" value="1"/>
</dbReference>
<organism evidence="8 9">
    <name type="scientific">Pseudomicrostroma glucosiphilum</name>
    <dbReference type="NCBI Taxonomy" id="1684307"/>
    <lineage>
        <taxon>Eukaryota</taxon>
        <taxon>Fungi</taxon>
        <taxon>Dikarya</taxon>
        <taxon>Basidiomycota</taxon>
        <taxon>Ustilaginomycotina</taxon>
        <taxon>Exobasidiomycetes</taxon>
        <taxon>Microstromatales</taxon>
        <taxon>Microstromatales incertae sedis</taxon>
        <taxon>Pseudomicrostroma</taxon>
    </lineage>
</organism>
<dbReference type="FunFam" id="1.10.220.150:FF:000009">
    <property type="entry name" value="stromal membrane-associated protein 1 isoform X1"/>
    <property type="match status" value="1"/>
</dbReference>
<feature type="compositionally biased region" description="Polar residues" evidence="6">
    <location>
        <begin position="432"/>
        <end position="441"/>
    </location>
</feature>
<dbReference type="InterPro" id="IPR038508">
    <property type="entry name" value="ArfGAP_dom_sf"/>
</dbReference>
<evidence type="ECO:0000256" key="1">
    <source>
        <dbReference type="ARBA" id="ARBA00022468"/>
    </source>
</evidence>
<dbReference type="PROSITE" id="PS50115">
    <property type="entry name" value="ARFGAP"/>
    <property type="match status" value="1"/>
</dbReference>
<dbReference type="GO" id="GO:0005096">
    <property type="term" value="F:GTPase activator activity"/>
    <property type="evidence" value="ECO:0007669"/>
    <property type="project" value="UniProtKB-KW"/>
</dbReference>
<dbReference type="InterPro" id="IPR037278">
    <property type="entry name" value="ARFGAP/RecO"/>
</dbReference>
<protein>
    <submittedName>
        <fullName evidence="8">ArfGap-domain-containing protein</fullName>
    </submittedName>
</protein>
<feature type="region of interest" description="Disordered" evidence="6">
    <location>
        <begin position="128"/>
        <end position="322"/>
    </location>
</feature>
<dbReference type="EMBL" id="KZ819327">
    <property type="protein sequence ID" value="PWN20779.1"/>
    <property type="molecule type" value="Genomic_DNA"/>
</dbReference>
<keyword evidence="1" id="KW-0343">GTPase activation</keyword>
<feature type="compositionally biased region" description="Polar residues" evidence="6">
    <location>
        <begin position="529"/>
        <end position="547"/>
    </location>
</feature>
<evidence type="ECO:0000256" key="3">
    <source>
        <dbReference type="ARBA" id="ARBA00022771"/>
    </source>
</evidence>
<proteinExistence type="predicted"/>
<feature type="compositionally biased region" description="Polar residues" evidence="6">
    <location>
        <begin position="288"/>
        <end position="313"/>
    </location>
</feature>
<feature type="compositionally biased region" description="Low complexity" evidence="6">
    <location>
        <begin position="228"/>
        <end position="271"/>
    </location>
</feature>
<dbReference type="InterPro" id="IPR001164">
    <property type="entry name" value="ArfGAP_dom"/>
</dbReference>
<evidence type="ECO:0000256" key="6">
    <source>
        <dbReference type="SAM" id="MobiDB-lite"/>
    </source>
</evidence>
<dbReference type="GO" id="GO:0008270">
    <property type="term" value="F:zinc ion binding"/>
    <property type="evidence" value="ECO:0007669"/>
    <property type="project" value="UniProtKB-KW"/>
</dbReference>
<evidence type="ECO:0000259" key="7">
    <source>
        <dbReference type="PROSITE" id="PS50115"/>
    </source>
</evidence>
<feature type="compositionally biased region" description="Polar residues" evidence="6">
    <location>
        <begin position="473"/>
        <end position="495"/>
    </location>
</feature>
<dbReference type="SMART" id="SM00105">
    <property type="entry name" value="ArfGap"/>
    <property type="match status" value="1"/>
</dbReference>
<feature type="compositionally biased region" description="Low complexity" evidence="6">
    <location>
        <begin position="444"/>
        <end position="472"/>
    </location>
</feature>
<keyword evidence="3 5" id="KW-0863">Zinc-finger</keyword>
<feature type="compositionally biased region" description="Low complexity" evidence="6">
    <location>
        <begin position="510"/>
        <end position="519"/>
    </location>
</feature>
<feature type="region of interest" description="Disordered" evidence="6">
    <location>
        <begin position="416"/>
        <end position="561"/>
    </location>
</feature>
<dbReference type="OrthoDB" id="10266696at2759"/>
<accession>A0A316U6C9</accession>
<evidence type="ECO:0000313" key="8">
    <source>
        <dbReference type="EMBL" id="PWN20779.1"/>
    </source>
</evidence>
<dbReference type="GeneID" id="37014286"/>
<dbReference type="AlphaFoldDB" id="A0A316U6C9"/>
<evidence type="ECO:0000256" key="4">
    <source>
        <dbReference type="ARBA" id="ARBA00022833"/>
    </source>
</evidence>
<feature type="compositionally biased region" description="Low complexity" evidence="6">
    <location>
        <begin position="149"/>
        <end position="161"/>
    </location>
</feature>
<dbReference type="SUPFAM" id="SSF57863">
    <property type="entry name" value="ArfGap/RecO-like zinc finger"/>
    <property type="match status" value="1"/>
</dbReference>